<protein>
    <submittedName>
        <fullName evidence="3">Tyrosine recombinase XerC</fullName>
    </submittedName>
</protein>
<accession>A0A158AS25</accession>
<dbReference type="GO" id="GO:0015074">
    <property type="term" value="P:DNA integration"/>
    <property type="evidence" value="ECO:0007669"/>
    <property type="project" value="InterPro"/>
</dbReference>
<dbReference type="EMBL" id="FCOA02000007">
    <property type="protein sequence ID" value="SAK60821.1"/>
    <property type="molecule type" value="Genomic_DNA"/>
</dbReference>
<dbReference type="InterPro" id="IPR011010">
    <property type="entry name" value="DNA_brk_join_enz"/>
</dbReference>
<evidence type="ECO:0000259" key="2">
    <source>
        <dbReference type="PROSITE" id="PS51898"/>
    </source>
</evidence>
<keyword evidence="1" id="KW-0233">DNA recombination</keyword>
<dbReference type="NCBIfam" id="NF040693">
    <property type="entry name" value="recomb_GmtY"/>
    <property type="match status" value="1"/>
</dbReference>
<comment type="caution">
    <text evidence="3">The sequence shown here is derived from an EMBL/GenBank/DDBJ whole genome shotgun (WGS) entry which is preliminary data.</text>
</comment>
<evidence type="ECO:0000256" key="1">
    <source>
        <dbReference type="ARBA" id="ARBA00023172"/>
    </source>
</evidence>
<evidence type="ECO:0000313" key="4">
    <source>
        <dbReference type="Proteomes" id="UP000054851"/>
    </source>
</evidence>
<dbReference type="InterPro" id="IPR002104">
    <property type="entry name" value="Integrase_catalytic"/>
</dbReference>
<name>A0A158AS25_9BURK</name>
<feature type="domain" description="Tyr recombinase" evidence="2">
    <location>
        <begin position="188"/>
        <end position="438"/>
    </location>
</feature>
<dbReference type="SUPFAM" id="SSF56349">
    <property type="entry name" value="DNA breaking-rejoining enzymes"/>
    <property type="match status" value="1"/>
</dbReference>
<reference evidence="3" key="1">
    <citation type="submission" date="2016-01" db="EMBL/GenBank/DDBJ databases">
        <authorList>
            <person name="Peeters C."/>
        </authorList>
    </citation>
    <scope>NUCLEOTIDE SEQUENCE</scope>
    <source>
        <strain evidence="3">LMG 29322</strain>
    </source>
</reference>
<evidence type="ECO:0000313" key="3">
    <source>
        <dbReference type="EMBL" id="SAK60821.1"/>
    </source>
</evidence>
<dbReference type="CDD" id="cd00397">
    <property type="entry name" value="DNA_BRE_C"/>
    <property type="match status" value="1"/>
</dbReference>
<dbReference type="PROSITE" id="PS51898">
    <property type="entry name" value="TYR_RECOMBINASE"/>
    <property type="match status" value="1"/>
</dbReference>
<dbReference type="GO" id="GO:0003677">
    <property type="term" value="F:DNA binding"/>
    <property type="evidence" value="ECO:0007669"/>
    <property type="project" value="InterPro"/>
</dbReference>
<dbReference type="STRING" id="1777140.AWB79_02742"/>
<organism evidence="3 4">
    <name type="scientific">Caballeronia hypogeia</name>
    <dbReference type="NCBI Taxonomy" id="1777140"/>
    <lineage>
        <taxon>Bacteria</taxon>
        <taxon>Pseudomonadati</taxon>
        <taxon>Pseudomonadota</taxon>
        <taxon>Betaproteobacteria</taxon>
        <taxon>Burkholderiales</taxon>
        <taxon>Burkholderiaceae</taxon>
        <taxon>Caballeronia</taxon>
    </lineage>
</organism>
<dbReference type="OrthoDB" id="2078692at2"/>
<dbReference type="GO" id="GO:0006310">
    <property type="term" value="P:DNA recombination"/>
    <property type="evidence" value="ECO:0007669"/>
    <property type="project" value="UniProtKB-KW"/>
</dbReference>
<dbReference type="AlphaFoldDB" id="A0A158AS25"/>
<keyword evidence="4" id="KW-1185">Reference proteome</keyword>
<dbReference type="Pfam" id="PF00589">
    <property type="entry name" value="Phage_integrase"/>
    <property type="match status" value="1"/>
</dbReference>
<proteinExistence type="predicted"/>
<gene>
    <name evidence="3" type="primary">xerC</name>
    <name evidence="3" type="ORF">AWB79_02742</name>
</gene>
<dbReference type="Gene3D" id="1.10.443.10">
    <property type="entry name" value="Intergrase catalytic core"/>
    <property type="match status" value="1"/>
</dbReference>
<dbReference type="Proteomes" id="UP000054851">
    <property type="component" value="Unassembled WGS sequence"/>
</dbReference>
<dbReference type="InterPro" id="IPR013762">
    <property type="entry name" value="Integrase-like_cat_sf"/>
</dbReference>
<dbReference type="RefSeq" id="WP_061167958.1">
    <property type="nucleotide sequence ID" value="NZ_FCOA02000007.1"/>
</dbReference>
<sequence>MFVTVKARIHTDSTGVYTELPVVLTPAGILEPLLDYYLFRGHDRSLAWMTKVTRSVRMFLEYLQSNPTERDTYRLFQNFAQRLYTGTFDRVTGLDPSGLCWAPRSPRDASHIITHLSDFFDWLGETRPGTATVNPRYAGGAFDRQTDEAAYQYRRSKAFLGHTWVANSSSGETAYRVRSRRAPKVEKGDPPAFPEDRFEELLLKGFCTRGRYDFRGMLITLLLHGAGFRESEPFHLFIHDVFPDPANPRQAKVLIHHPSYGAAPADWRDKLGRTRKGNRAEYLALQFGLVPRTDLMDRRHAGWKGGMHDAEYYKQAYWFLPEYGEWFLHLWHRYLQQVACVERGHPFAFINLNGEPVGAMYTLTQYNKAYAAACERIGLTVGKALGTTPHGHRHAYGRRLRNAGVDKPFIRRFMHHASLESQEVYTRANTREILATLEAAAQRLRDKYAGPQPAIRLLLSGIELNH</sequence>